<name>A0ACC1YYA2_MELAZ</name>
<evidence type="ECO:0000313" key="2">
    <source>
        <dbReference type="Proteomes" id="UP001164539"/>
    </source>
</evidence>
<organism evidence="1 2">
    <name type="scientific">Melia azedarach</name>
    <name type="common">Chinaberry tree</name>
    <dbReference type="NCBI Taxonomy" id="155640"/>
    <lineage>
        <taxon>Eukaryota</taxon>
        <taxon>Viridiplantae</taxon>
        <taxon>Streptophyta</taxon>
        <taxon>Embryophyta</taxon>
        <taxon>Tracheophyta</taxon>
        <taxon>Spermatophyta</taxon>
        <taxon>Magnoliopsida</taxon>
        <taxon>eudicotyledons</taxon>
        <taxon>Gunneridae</taxon>
        <taxon>Pentapetalae</taxon>
        <taxon>rosids</taxon>
        <taxon>malvids</taxon>
        <taxon>Sapindales</taxon>
        <taxon>Meliaceae</taxon>
        <taxon>Melia</taxon>
    </lineage>
</organism>
<proteinExistence type="predicted"/>
<gene>
    <name evidence="1" type="ORF">OWV82_001169</name>
</gene>
<comment type="caution">
    <text evidence="1">The sequence shown here is derived from an EMBL/GenBank/DDBJ whole genome shotgun (WGS) entry which is preliminary data.</text>
</comment>
<dbReference type="EMBL" id="CM051394">
    <property type="protein sequence ID" value="KAJ4728192.1"/>
    <property type="molecule type" value="Genomic_DNA"/>
</dbReference>
<keyword evidence="2" id="KW-1185">Reference proteome</keyword>
<protein>
    <submittedName>
        <fullName evidence="1">Acidic endochitinase-like</fullName>
    </submittedName>
</protein>
<sequence>MALTSSISTALLFSAIVILITGTDAGGLQSTGVRMEMKTPVINLAGHCDPYSNGTNGCNNLSPDIKSCQAKGIKVMLSIGGGASSYVLASSEDARQVAIYLWNNFLGGQSSSRPLEDAVLDGIGF</sequence>
<accession>A0ACC1YYA2</accession>
<dbReference type="Proteomes" id="UP001164539">
    <property type="component" value="Chromosome 1"/>
</dbReference>
<evidence type="ECO:0000313" key="1">
    <source>
        <dbReference type="EMBL" id="KAJ4728192.1"/>
    </source>
</evidence>
<reference evidence="1 2" key="1">
    <citation type="journal article" date="2023" name="Science">
        <title>Complex scaffold remodeling in plant triterpene biosynthesis.</title>
        <authorList>
            <person name="De La Pena R."/>
            <person name="Hodgson H."/>
            <person name="Liu J.C."/>
            <person name="Stephenson M.J."/>
            <person name="Martin A.C."/>
            <person name="Owen C."/>
            <person name="Harkess A."/>
            <person name="Leebens-Mack J."/>
            <person name="Jimenez L.E."/>
            <person name="Osbourn A."/>
            <person name="Sattely E.S."/>
        </authorList>
    </citation>
    <scope>NUCLEOTIDE SEQUENCE [LARGE SCALE GENOMIC DNA]</scope>
    <source>
        <strain evidence="2">cv. JPN11</strain>
        <tissue evidence="1">Leaf</tissue>
    </source>
</reference>